<feature type="region of interest" description="Disordered" evidence="1">
    <location>
        <begin position="466"/>
        <end position="515"/>
    </location>
</feature>
<organism evidence="3 4">
    <name type="scientific">Hyaloperonospora arabidopsidis (strain Emoy2)</name>
    <name type="common">Downy mildew agent</name>
    <name type="synonym">Peronospora arabidopsidis</name>
    <dbReference type="NCBI Taxonomy" id="559515"/>
    <lineage>
        <taxon>Eukaryota</taxon>
        <taxon>Sar</taxon>
        <taxon>Stramenopiles</taxon>
        <taxon>Oomycota</taxon>
        <taxon>Peronosporomycetes</taxon>
        <taxon>Peronosporales</taxon>
        <taxon>Peronosporaceae</taxon>
        <taxon>Hyaloperonospora</taxon>
    </lineage>
</organism>
<keyword evidence="4" id="KW-1185">Reference proteome</keyword>
<feature type="region of interest" description="Disordered" evidence="1">
    <location>
        <begin position="312"/>
        <end position="364"/>
    </location>
</feature>
<feature type="compositionally biased region" description="Low complexity" evidence="1">
    <location>
        <begin position="270"/>
        <end position="280"/>
    </location>
</feature>
<protein>
    <recommendedName>
        <fullName evidence="5">RxLR effector candidate protein</fullName>
    </recommendedName>
</protein>
<dbReference type="VEuPathDB" id="FungiDB:HpaG813158"/>
<dbReference type="InParanoid" id="M4C243"/>
<feature type="region of interest" description="Disordered" evidence="1">
    <location>
        <begin position="614"/>
        <end position="670"/>
    </location>
</feature>
<feature type="compositionally biased region" description="Low complexity" evidence="1">
    <location>
        <begin position="194"/>
        <end position="204"/>
    </location>
</feature>
<feature type="compositionally biased region" description="Low complexity" evidence="1">
    <location>
        <begin position="347"/>
        <end position="357"/>
    </location>
</feature>
<feature type="compositionally biased region" description="Low complexity" evidence="1">
    <location>
        <begin position="499"/>
        <end position="509"/>
    </location>
</feature>
<feature type="compositionally biased region" description="Low complexity" evidence="1">
    <location>
        <begin position="575"/>
        <end position="585"/>
    </location>
</feature>
<evidence type="ECO:0000313" key="4">
    <source>
        <dbReference type="Proteomes" id="UP000011713"/>
    </source>
</evidence>
<dbReference type="EnsemblProtists" id="HpaT813158">
    <property type="protein sequence ID" value="HpaP813158"/>
    <property type="gene ID" value="HpaG813158"/>
</dbReference>
<feature type="region of interest" description="Disordered" evidence="1">
    <location>
        <begin position="159"/>
        <end position="209"/>
    </location>
</feature>
<sequence length="670" mass="63544">MFTSSKFAAVCLAVTALFNDVNAEAEVAQTFGLLGSGYRASSNAGPYGAPSGGVHGGAGASARPAGRSAGHGGIGIGIHGRGAGVGNAYGSTSFGGVIGIGGPASGFVNNNAYGGVGGVVRPGVGATNGAGRPVSGTPSGTAGAGAVVNTGPYGSIGEITRPGVGKPANGGTSGNAASVTDDKRDNNAGGGVSGATDTGAAGTKGAEKPVMDAKDMPTVVVGDKKVVPVVAAGGAAVPETGKPANGGTSGNAAGVTDDKKDQNTYSGVSGATDTGAAGTKGAEKPVIDGKDMPTVVVGDKKVVPVIAAGGAAVPETGKPANGGTSGNAAGVTDDKKDNNAGGGGVSGATDTGAAGTKGAEKPVTDAKDMPTVVVGDKKVVPVVAAGGAAVPETGKPANGGTSGNAAGVTDDKKDQNTYSGVSGATDTGAAGTKGAEKPVTDAKDMPTVVVGDKKVVPVVAAGGAAVPETGKPANGGTSGNAAGVTDDKKDQNTYSGVSGATDTGAAGTKGAEKPVTDAKDMPTVVVGDKKVVPVIAAGGAAVPETGKPANGGTSGNAAGVTDDKKDQNTYSGVSGATNTGAAGTKGAEKPVIDGKDRTIVVGADGKPCTNGVGGATGTAVKSTPMQNGNMNTPKPLKSEAKMSSKFTTTSPYNGRAGAVTQRVYRKLRSS</sequence>
<evidence type="ECO:0000256" key="2">
    <source>
        <dbReference type="SAM" id="SignalP"/>
    </source>
</evidence>
<dbReference type="AlphaFoldDB" id="M4C243"/>
<accession>M4C243</accession>
<feature type="compositionally biased region" description="Low complexity" evidence="1">
    <location>
        <begin position="423"/>
        <end position="433"/>
    </location>
</feature>
<dbReference type="eggNOG" id="ENOG502SXNZ">
    <property type="taxonomic scope" value="Eukaryota"/>
</dbReference>
<feature type="compositionally biased region" description="Polar residues" evidence="1">
    <location>
        <begin position="621"/>
        <end position="632"/>
    </location>
</feature>
<evidence type="ECO:0008006" key="5">
    <source>
        <dbReference type="Google" id="ProtNLM"/>
    </source>
</evidence>
<reference evidence="3" key="2">
    <citation type="submission" date="2015-06" db="UniProtKB">
        <authorList>
            <consortium name="EnsemblProtists"/>
        </authorList>
    </citation>
    <scope>IDENTIFICATION</scope>
    <source>
        <strain evidence="3">Emoy2</strain>
    </source>
</reference>
<proteinExistence type="predicted"/>
<reference evidence="4" key="1">
    <citation type="journal article" date="2010" name="Science">
        <title>Signatures of adaptation to obligate biotrophy in the Hyaloperonospora arabidopsidis genome.</title>
        <authorList>
            <person name="Baxter L."/>
            <person name="Tripathy S."/>
            <person name="Ishaque N."/>
            <person name="Boot N."/>
            <person name="Cabral A."/>
            <person name="Kemen E."/>
            <person name="Thines M."/>
            <person name="Ah-Fong A."/>
            <person name="Anderson R."/>
            <person name="Badejoko W."/>
            <person name="Bittner-Eddy P."/>
            <person name="Boore J.L."/>
            <person name="Chibucos M.C."/>
            <person name="Coates M."/>
            <person name="Dehal P."/>
            <person name="Delehaunty K."/>
            <person name="Dong S."/>
            <person name="Downton P."/>
            <person name="Dumas B."/>
            <person name="Fabro G."/>
            <person name="Fronick C."/>
            <person name="Fuerstenberg S.I."/>
            <person name="Fulton L."/>
            <person name="Gaulin E."/>
            <person name="Govers F."/>
            <person name="Hughes L."/>
            <person name="Humphray S."/>
            <person name="Jiang R.H."/>
            <person name="Judelson H."/>
            <person name="Kamoun S."/>
            <person name="Kyung K."/>
            <person name="Meijer H."/>
            <person name="Minx P."/>
            <person name="Morris P."/>
            <person name="Nelson J."/>
            <person name="Phuntumart V."/>
            <person name="Qutob D."/>
            <person name="Rehmany A."/>
            <person name="Rougon-Cardoso A."/>
            <person name="Ryden P."/>
            <person name="Torto-Alalibo T."/>
            <person name="Studholme D."/>
            <person name="Wang Y."/>
            <person name="Win J."/>
            <person name="Wood J."/>
            <person name="Clifton S.W."/>
            <person name="Rogers J."/>
            <person name="Van den Ackerveken G."/>
            <person name="Jones J.D."/>
            <person name="McDowell J.M."/>
            <person name="Beynon J."/>
            <person name="Tyler B.M."/>
        </authorList>
    </citation>
    <scope>NUCLEOTIDE SEQUENCE [LARGE SCALE GENOMIC DNA]</scope>
    <source>
        <strain evidence="4">Emoy2</strain>
    </source>
</reference>
<evidence type="ECO:0000256" key="1">
    <source>
        <dbReference type="SAM" id="MobiDB-lite"/>
    </source>
</evidence>
<feature type="region of interest" description="Disordered" evidence="1">
    <location>
        <begin position="389"/>
        <end position="439"/>
    </location>
</feature>
<dbReference type="OMA" id="GSGNHYE"/>
<keyword evidence="2" id="KW-0732">Signal</keyword>
<dbReference type="EMBL" id="JH598114">
    <property type="status" value="NOT_ANNOTATED_CDS"/>
    <property type="molecule type" value="Genomic_DNA"/>
</dbReference>
<dbReference type="HOGENOM" id="CLU_410201_0_0_1"/>
<evidence type="ECO:0000313" key="3">
    <source>
        <dbReference type="EnsemblProtists" id="HpaP813158"/>
    </source>
</evidence>
<dbReference type="Proteomes" id="UP000011713">
    <property type="component" value="Unassembled WGS sequence"/>
</dbReference>
<feature type="region of interest" description="Disordered" evidence="1">
    <location>
        <begin position="236"/>
        <end position="287"/>
    </location>
</feature>
<feature type="signal peptide" evidence="2">
    <location>
        <begin position="1"/>
        <end position="23"/>
    </location>
</feature>
<feature type="chain" id="PRO_5004049582" description="RxLR effector candidate protein" evidence="2">
    <location>
        <begin position="24"/>
        <end position="670"/>
    </location>
</feature>
<name>M4C243_HYAAE</name>
<feature type="region of interest" description="Disordered" evidence="1">
    <location>
        <begin position="545"/>
        <end position="590"/>
    </location>
</feature>